<evidence type="ECO:0000313" key="9">
    <source>
        <dbReference type="EMBL" id="GGI10297.1"/>
    </source>
</evidence>
<dbReference type="EC" id="4.2.1.46" evidence="4"/>
<comment type="similarity">
    <text evidence="3">Belongs to the NAD(P)-dependent epimerase/dehydratase family. dTDP-glucose dehydratase subfamily.</text>
</comment>
<evidence type="ECO:0000256" key="4">
    <source>
        <dbReference type="ARBA" id="ARBA00011990"/>
    </source>
</evidence>
<dbReference type="InterPro" id="IPR005888">
    <property type="entry name" value="dTDP_Gluc_deHydtase"/>
</dbReference>
<dbReference type="GO" id="GO:0009225">
    <property type="term" value="P:nucleotide-sugar metabolic process"/>
    <property type="evidence" value="ECO:0007669"/>
    <property type="project" value="InterPro"/>
</dbReference>
<evidence type="ECO:0000256" key="1">
    <source>
        <dbReference type="ARBA" id="ARBA00001539"/>
    </source>
</evidence>
<dbReference type="OrthoDB" id="9811743at2"/>
<comment type="cofactor">
    <cofactor evidence="2">
        <name>NAD(+)</name>
        <dbReference type="ChEBI" id="CHEBI:57540"/>
    </cofactor>
</comment>
<keyword evidence="7" id="KW-0456">Lyase</keyword>
<proteinExistence type="inferred from homology"/>
<dbReference type="PANTHER" id="PTHR43000">
    <property type="entry name" value="DTDP-D-GLUCOSE 4,6-DEHYDRATASE-RELATED"/>
    <property type="match status" value="1"/>
</dbReference>
<feature type="domain" description="NAD(P)-binding" evidence="8">
    <location>
        <begin position="4"/>
        <end position="305"/>
    </location>
</feature>
<evidence type="ECO:0000256" key="2">
    <source>
        <dbReference type="ARBA" id="ARBA00001911"/>
    </source>
</evidence>
<name>A0A8J3AC38_9BACI</name>
<dbReference type="RefSeq" id="WP_088003497.1">
    <property type="nucleotide sequence ID" value="NZ_BMHB01000001.1"/>
</dbReference>
<dbReference type="Pfam" id="PF16363">
    <property type="entry name" value="GDP_Man_Dehyd"/>
    <property type="match status" value="1"/>
</dbReference>
<dbReference type="AlphaFoldDB" id="A0A8J3AC38"/>
<reference evidence="10" key="1">
    <citation type="journal article" date="2019" name="Int. J. Syst. Evol. Microbiol.">
        <title>The Global Catalogue of Microorganisms (GCM) 10K type strain sequencing project: providing services to taxonomists for standard genome sequencing and annotation.</title>
        <authorList>
            <consortium name="The Broad Institute Genomics Platform"/>
            <consortium name="The Broad Institute Genome Sequencing Center for Infectious Disease"/>
            <person name="Wu L."/>
            <person name="Ma J."/>
        </authorList>
    </citation>
    <scope>NUCLEOTIDE SEQUENCE [LARGE SCALE GENOMIC DNA]</scope>
    <source>
        <strain evidence="10">CGMCC 1.14993</strain>
    </source>
</reference>
<dbReference type="SUPFAM" id="SSF51735">
    <property type="entry name" value="NAD(P)-binding Rossmann-fold domains"/>
    <property type="match status" value="1"/>
</dbReference>
<comment type="catalytic activity">
    <reaction evidence="1">
        <text>dTDP-alpha-D-glucose = dTDP-4-dehydro-6-deoxy-alpha-D-glucose + H2O</text>
        <dbReference type="Rhea" id="RHEA:17221"/>
        <dbReference type="ChEBI" id="CHEBI:15377"/>
        <dbReference type="ChEBI" id="CHEBI:57477"/>
        <dbReference type="ChEBI" id="CHEBI:57649"/>
        <dbReference type="EC" id="4.2.1.46"/>
    </reaction>
</comment>
<dbReference type="Proteomes" id="UP000626244">
    <property type="component" value="Unassembled WGS sequence"/>
</dbReference>
<evidence type="ECO:0000256" key="6">
    <source>
        <dbReference type="ARBA" id="ARBA00023027"/>
    </source>
</evidence>
<dbReference type="CDD" id="cd05246">
    <property type="entry name" value="dTDP_GD_SDR_e"/>
    <property type="match status" value="1"/>
</dbReference>
<evidence type="ECO:0000256" key="7">
    <source>
        <dbReference type="ARBA" id="ARBA00023239"/>
    </source>
</evidence>
<sequence>MNILITGGAGFIGLNFVNFILKNTDYEITIIDALTYASHPEEINKLGKNPRVRFIQANIINMEEIKLALDRVYEVLVHFAAESHVDRSIKDGEIFIQTNIIGTFNMIQVVMNGFAKKMIHVSTDEVYGTLEKNDTPFTEHSPISPNNPYSASKASSDLIVRSYFQTFGLPLITTRCSNNFGPFQNKEKYIPTIIYHALQEKKIPVYGDGLQIRDWLFVEDHCRAIANIIKNGKSGEVYNIGGGNEKTNIEVVKQVLAIMGKPESLIDYVTDRVGHDRRYAIDSSKLQSELGWIQQHTFQESLEETVKWYIEKFGDKKI</sequence>
<keyword evidence="10" id="KW-1185">Reference proteome</keyword>
<evidence type="ECO:0000313" key="10">
    <source>
        <dbReference type="Proteomes" id="UP000626244"/>
    </source>
</evidence>
<accession>A0A8J3AC38</accession>
<dbReference type="Gene3D" id="3.40.50.720">
    <property type="entry name" value="NAD(P)-binding Rossmann-like Domain"/>
    <property type="match status" value="1"/>
</dbReference>
<evidence type="ECO:0000256" key="5">
    <source>
        <dbReference type="ARBA" id="ARBA00016977"/>
    </source>
</evidence>
<dbReference type="EMBL" id="BMHB01000001">
    <property type="protein sequence ID" value="GGI10297.1"/>
    <property type="molecule type" value="Genomic_DNA"/>
</dbReference>
<dbReference type="InterPro" id="IPR016040">
    <property type="entry name" value="NAD(P)-bd_dom"/>
</dbReference>
<evidence type="ECO:0000259" key="8">
    <source>
        <dbReference type="Pfam" id="PF16363"/>
    </source>
</evidence>
<protein>
    <recommendedName>
        <fullName evidence="5">dTDP-glucose 4,6-dehydratase</fullName>
        <ecNumber evidence="4">4.2.1.46</ecNumber>
    </recommendedName>
</protein>
<dbReference type="InterPro" id="IPR036291">
    <property type="entry name" value="NAD(P)-bd_dom_sf"/>
</dbReference>
<evidence type="ECO:0000256" key="3">
    <source>
        <dbReference type="ARBA" id="ARBA00008178"/>
    </source>
</evidence>
<keyword evidence="6" id="KW-0520">NAD</keyword>
<dbReference type="Gene3D" id="3.90.25.10">
    <property type="entry name" value="UDP-galactose 4-epimerase, domain 1"/>
    <property type="match status" value="1"/>
</dbReference>
<organism evidence="9 10">
    <name type="scientific">Gottfriedia solisilvae</name>
    <dbReference type="NCBI Taxonomy" id="1516104"/>
    <lineage>
        <taxon>Bacteria</taxon>
        <taxon>Bacillati</taxon>
        <taxon>Bacillota</taxon>
        <taxon>Bacilli</taxon>
        <taxon>Bacillales</taxon>
        <taxon>Bacillaceae</taxon>
        <taxon>Gottfriedia</taxon>
    </lineage>
</organism>
<gene>
    <name evidence="9" type="primary">rfbB</name>
    <name evidence="9" type="ORF">GCM10007380_02090</name>
</gene>
<comment type="caution">
    <text evidence="9">The sequence shown here is derived from an EMBL/GenBank/DDBJ whole genome shotgun (WGS) entry which is preliminary data.</text>
</comment>
<dbReference type="GO" id="GO:0008460">
    <property type="term" value="F:dTDP-glucose 4,6-dehydratase activity"/>
    <property type="evidence" value="ECO:0007669"/>
    <property type="project" value="UniProtKB-EC"/>
</dbReference>
<dbReference type="NCBIfam" id="TIGR01181">
    <property type="entry name" value="dTDP_gluc_dehyt"/>
    <property type="match status" value="1"/>
</dbReference>